<feature type="compositionally biased region" description="Basic and acidic residues" evidence="1">
    <location>
        <begin position="186"/>
        <end position="211"/>
    </location>
</feature>
<keyword evidence="4" id="KW-1185">Reference proteome</keyword>
<feature type="compositionally biased region" description="Polar residues" evidence="1">
    <location>
        <begin position="1561"/>
        <end position="1572"/>
    </location>
</feature>
<dbReference type="OMA" id="DTQIMSP"/>
<feature type="region of interest" description="Disordered" evidence="1">
    <location>
        <begin position="1238"/>
        <end position="1257"/>
    </location>
</feature>
<dbReference type="PANTHER" id="PTHR45884">
    <property type="entry name" value="N-ACETYLTRANSFERASE ECO"/>
    <property type="match status" value="1"/>
</dbReference>
<feature type="compositionally biased region" description="Low complexity" evidence="1">
    <location>
        <begin position="1064"/>
        <end position="1074"/>
    </location>
</feature>
<evidence type="ECO:0000259" key="2">
    <source>
        <dbReference type="Pfam" id="PF13880"/>
    </source>
</evidence>
<feature type="compositionally biased region" description="Polar residues" evidence="1">
    <location>
        <begin position="940"/>
        <end position="950"/>
    </location>
</feature>
<evidence type="ECO:0000313" key="3">
    <source>
        <dbReference type="Ensembl" id="ENSSTUP00000048137.1"/>
    </source>
</evidence>
<dbReference type="GO" id="GO:0000785">
    <property type="term" value="C:chromatin"/>
    <property type="evidence" value="ECO:0007669"/>
    <property type="project" value="TreeGrafter"/>
</dbReference>
<feature type="compositionally biased region" description="Polar residues" evidence="1">
    <location>
        <begin position="30"/>
        <end position="43"/>
    </location>
</feature>
<feature type="compositionally biased region" description="Low complexity" evidence="1">
    <location>
        <begin position="1164"/>
        <end position="1183"/>
    </location>
</feature>
<feature type="region of interest" description="Disordered" evidence="1">
    <location>
        <begin position="1132"/>
        <end position="1228"/>
    </location>
</feature>
<sequence length="1791" mass="195535">MPAPKRHKSFQDPQAKRRKMDQNEVAMPSNKATPASATSSNPQREAHLQRRNKKKAPAELKEGNKPVGSSRHSSKTKSTQKARTRTKFNPPVKNAKLLKATSASSKNPNSKGTLKRPAKIFKIASTESDEELIRTHKPHCIRKYSNGDRGKRKGSQSNLNEEVLLSDPVQRDHNYGIPSASCGSHSENEENKRKRVRESTRGPETLRDVKMETQISSEPLPEQSGQMKRSGETHEVQDNSITTPTDEVSESINTKPDTEMAPPASPEKASDTIHKQVNQNNSITTPTDEVSESVNTKPDTEMAPPASPEKASDPIHKQVNQNNSITTPTDEVSESVNTKPDTEMAPPASPEKASDPIHKQVNQNNSITTPTDEVSESVNTKPDTEMSPPASTEKASDPIHKQVNQNNSMTSPTDEVSESFETKTDTEMSPPASPDKASDPIHKRVNQSSETHEEQNDSVTIPTYQVSESVESKIDAYKKSADPIPELLKQSTETQVMQENSMTTHTDQVNEHLETKIGAKILSPPAIGLVAYSSSSDSECESEGNDRTGLTESIDVKITQASSEKASDPVSEQVKESSEMRQMQEDSMTTPTYEVTEDSMASPTYYEVTEDSMTTPSESVDAKLDANIKPPPSIEVYSEEASDPVPEQVNPEQVNQIYIEIEKVQEDSMTTPTDEVSECLDGTLDAEIMSLPPLEASSEETHTFEVSENVETKCSELAPEHVTQSTETQEMQGDSAPAHADQVSESVDTKLDIEVNSPPPVVLSSEETLDIVSVSVSEQVLQSSETQEVQEDSMTTPTDELRESLGTKSGAKIKSPPLEVLFSALKESSLCKHPLSHTMRSNVKEFLGVEDSLEITQKDCDFGVTESIECTLDLETPIIVEDMEIGHCVVEVVGENGDVDSDLEIIDISERPENTLELTKGSEEECSVDKSEDGIEKKGTSSSNQDSTNSVKKEATKKTQGSLEKPKKQQMNPQARTKARLAALAEQKAAASKKASRQLNLLALCEEIADDIATDTMLIKTKEEEEQVVTVKAEPSKEPECTPPVTQAETVPIPTTPAGPEEPSPAVEPSAEEPAPAKPPAPEPPQRRFFISQVTVPLKIHEKKKLTRFQRLRQVELQREKNMSWTMVKKLKSDQKMIPETETKPSPPAAVPVQVTTPPPPSASPAAPTVAALSPTIPEVTPKVEPPKVELPKVTPSKGPTLRKRTLPAEPPPMPNGLKAQKAKPVVEYKPYKSRPKYSFDDFECDDEPKPTVQKAAVRPTATTIQRAAVKPTAVQRAAVKPTAVQRAAVKPTAVQRAAVKPTAVQRAAVKPTAVQRAAVKPTAVQRAAVKPTAVQRAAVKPTAVQRAAVKPTAIQRAAVTHTTIQRAAGRPPTTIQRAAVTPTPAAENGKHEDSKPTVQKPENRGQKTVGPTALKTGHITQKTVGPTALNTVPTVQKAVEIPTPMSKNCKHEDSKLTVQNAVVPTVQKADMPRPSVPKAAVVPISSPKTEQKAEVPPTAKTGEDEDSIAPVSSPPSEEPPRDSVDKEQCEEKPAVTEIKPASPEVKTEEKTTTEKASDSGVIQSAGNSSPLSDERLQKEIKKLKETDKDGNQAIIGWKKERILGEYPDGKIILVLPDDPKYALKKVEEIREMVDNDLGFQQVETKCPSQTKTFLFISNDKKVAGCLIAEHIQEGYRVIEEAVPEGSEGEKVMFERQRAWCCSTNPEPALCGISRIWVFSMMRRRGIASRMIECLRNNFIYGSYLSKEEIAFSDPTPDGKLFASHYCGTSQFLVYNFVSGTRSDQPSPNLV</sequence>
<name>A0A673ZN44_SALTR</name>
<feature type="region of interest" description="Disordered" evidence="1">
    <location>
        <begin position="1030"/>
        <end position="1089"/>
    </location>
</feature>
<reference evidence="3" key="2">
    <citation type="submission" date="2025-09" db="UniProtKB">
        <authorList>
            <consortium name="Ensembl"/>
        </authorList>
    </citation>
    <scope>IDENTIFICATION</scope>
</reference>
<feature type="compositionally biased region" description="Polar residues" evidence="1">
    <location>
        <begin position="213"/>
        <end position="227"/>
    </location>
</feature>
<proteinExistence type="predicted"/>
<feature type="compositionally biased region" description="Polar residues" evidence="1">
    <location>
        <begin position="722"/>
        <end position="732"/>
    </location>
</feature>
<feature type="compositionally biased region" description="Polar residues" evidence="1">
    <location>
        <begin position="360"/>
        <end position="381"/>
    </location>
</feature>
<feature type="compositionally biased region" description="Polar residues" evidence="1">
    <location>
        <begin position="275"/>
        <end position="297"/>
    </location>
</feature>
<feature type="region of interest" description="Disordered" evidence="1">
    <location>
        <begin position="717"/>
        <end position="740"/>
    </location>
</feature>
<feature type="compositionally biased region" description="Basic and acidic residues" evidence="1">
    <location>
        <begin position="1132"/>
        <end position="1143"/>
    </location>
</feature>
<feature type="compositionally biased region" description="Polar residues" evidence="1">
    <location>
        <begin position="1419"/>
        <end position="1429"/>
    </location>
</feature>
<feature type="compositionally biased region" description="Basic and acidic residues" evidence="1">
    <location>
        <begin position="914"/>
        <end position="939"/>
    </location>
</feature>
<reference evidence="3" key="1">
    <citation type="submission" date="2025-08" db="UniProtKB">
        <authorList>
            <consortium name="Ensembl"/>
        </authorList>
    </citation>
    <scope>IDENTIFICATION</scope>
</reference>
<dbReference type="InterPro" id="IPR028009">
    <property type="entry name" value="ESCO_Acetyltransf_dom"/>
</dbReference>
<gene>
    <name evidence="3" type="primary">LOC115154654</name>
</gene>
<feature type="compositionally biased region" description="Polar residues" evidence="1">
    <location>
        <begin position="402"/>
        <end position="414"/>
    </location>
</feature>
<feature type="region of interest" description="Disordered" evidence="1">
    <location>
        <begin position="1"/>
        <end position="468"/>
    </location>
</feature>
<feature type="region of interest" description="Disordered" evidence="1">
    <location>
        <begin position="1382"/>
        <end position="1429"/>
    </location>
</feature>
<feature type="compositionally biased region" description="Basic and acidic residues" evidence="1">
    <location>
        <begin position="1546"/>
        <end position="1558"/>
    </location>
</feature>
<protein>
    <submittedName>
        <fullName evidence="3">Titin homolog</fullName>
    </submittedName>
</protein>
<dbReference type="Pfam" id="PF13880">
    <property type="entry name" value="Acetyltransf_13"/>
    <property type="match status" value="1"/>
</dbReference>
<accession>A0A673ZN44</accession>
<feature type="compositionally biased region" description="Polar residues" evidence="1">
    <location>
        <begin position="457"/>
        <end position="468"/>
    </location>
</feature>
<feature type="compositionally biased region" description="Polar residues" evidence="1">
    <location>
        <begin position="318"/>
        <end position="339"/>
    </location>
</feature>
<dbReference type="InParanoid" id="A0A673ZN44"/>
<dbReference type="GO" id="GO:0005634">
    <property type="term" value="C:nucleus"/>
    <property type="evidence" value="ECO:0007669"/>
    <property type="project" value="TreeGrafter"/>
</dbReference>
<dbReference type="GeneTree" id="ENSGT00940000157762"/>
<feature type="region of interest" description="Disordered" evidence="1">
    <location>
        <begin position="782"/>
        <end position="803"/>
    </location>
</feature>
<dbReference type="GO" id="GO:0007064">
    <property type="term" value="P:mitotic sister chromatid cohesion"/>
    <property type="evidence" value="ECO:0007669"/>
    <property type="project" value="TreeGrafter"/>
</dbReference>
<organism evidence="3 4">
    <name type="scientific">Salmo trutta</name>
    <name type="common">Brown trout</name>
    <dbReference type="NCBI Taxonomy" id="8032"/>
    <lineage>
        <taxon>Eukaryota</taxon>
        <taxon>Metazoa</taxon>
        <taxon>Chordata</taxon>
        <taxon>Craniata</taxon>
        <taxon>Vertebrata</taxon>
        <taxon>Euteleostomi</taxon>
        <taxon>Actinopterygii</taxon>
        <taxon>Neopterygii</taxon>
        <taxon>Teleostei</taxon>
        <taxon>Protacanthopterygii</taxon>
        <taxon>Salmoniformes</taxon>
        <taxon>Salmonidae</taxon>
        <taxon>Salmoninae</taxon>
        <taxon>Salmo</taxon>
    </lineage>
</organism>
<evidence type="ECO:0000256" key="1">
    <source>
        <dbReference type="SAM" id="MobiDB-lite"/>
    </source>
</evidence>
<feature type="compositionally biased region" description="Basic and acidic residues" evidence="1">
    <location>
        <begin position="1519"/>
        <end position="1535"/>
    </location>
</feature>
<feature type="region of interest" description="Disordered" evidence="1">
    <location>
        <begin position="1466"/>
        <end position="1576"/>
    </location>
</feature>
<dbReference type="Proteomes" id="UP000472277">
    <property type="component" value="Chromosome 2"/>
</dbReference>
<feature type="compositionally biased region" description="Basic and acidic residues" evidence="1">
    <location>
        <begin position="573"/>
        <end position="584"/>
    </location>
</feature>
<feature type="region of interest" description="Disordered" evidence="1">
    <location>
        <begin position="914"/>
        <end position="982"/>
    </location>
</feature>
<dbReference type="Ensembl" id="ENSSTUT00000050215.1">
    <property type="protein sequence ID" value="ENSSTUP00000048137.1"/>
    <property type="gene ID" value="ENSSTUG00000020251.1"/>
</dbReference>
<feature type="compositionally biased region" description="Basic and acidic residues" evidence="1">
    <location>
        <begin position="1389"/>
        <end position="1406"/>
    </location>
</feature>
<dbReference type="PANTHER" id="PTHR45884:SF1">
    <property type="entry name" value="N-ACETYLTRANSFERASE ESCO1"/>
    <property type="match status" value="1"/>
</dbReference>
<feature type="compositionally biased region" description="Polar residues" evidence="1">
    <location>
        <begin position="101"/>
        <end position="112"/>
    </location>
</feature>
<feature type="compositionally biased region" description="Pro residues" evidence="1">
    <location>
        <begin position="1054"/>
        <end position="1063"/>
    </location>
</feature>
<feature type="region of interest" description="Disordered" evidence="1">
    <location>
        <begin position="532"/>
        <end position="651"/>
    </location>
</feature>
<dbReference type="GO" id="GO:0061733">
    <property type="term" value="F:protein-lysine-acetyltransferase activity"/>
    <property type="evidence" value="ECO:0007669"/>
    <property type="project" value="TreeGrafter"/>
</dbReference>
<feature type="compositionally biased region" description="Basic residues" evidence="1">
    <location>
        <begin position="72"/>
        <end position="86"/>
    </location>
</feature>
<feature type="domain" description="N-acetyltransferase ESCO acetyl-transferase" evidence="2">
    <location>
        <begin position="1707"/>
        <end position="1775"/>
    </location>
</feature>
<evidence type="ECO:0000313" key="4">
    <source>
        <dbReference type="Proteomes" id="UP000472277"/>
    </source>
</evidence>
<feature type="compositionally biased region" description="Polar residues" evidence="1">
    <location>
        <begin position="238"/>
        <end position="255"/>
    </location>
</feature>